<dbReference type="Proteomes" id="UP001056120">
    <property type="component" value="Linkage Group LG20"/>
</dbReference>
<evidence type="ECO:0000313" key="1">
    <source>
        <dbReference type="EMBL" id="KAI3742449.1"/>
    </source>
</evidence>
<dbReference type="EMBL" id="CM042037">
    <property type="protein sequence ID" value="KAI3742449.1"/>
    <property type="molecule type" value="Genomic_DNA"/>
</dbReference>
<sequence length="97" mass="10941">MFRWENQPEIVSWRKYSENGQDSVKRETYGTSGCVRLFKEAMKENKVLIIQHQVLISISLSRRPGIVFLLVINSTISFIEENNVGNVAAALTAGLAQ</sequence>
<reference evidence="1 2" key="2">
    <citation type="journal article" date="2022" name="Mol. Ecol. Resour.">
        <title>The genomes of chicory, endive, great burdock and yacon provide insights into Asteraceae paleo-polyploidization history and plant inulin production.</title>
        <authorList>
            <person name="Fan W."/>
            <person name="Wang S."/>
            <person name="Wang H."/>
            <person name="Wang A."/>
            <person name="Jiang F."/>
            <person name="Liu H."/>
            <person name="Zhao H."/>
            <person name="Xu D."/>
            <person name="Zhang Y."/>
        </authorList>
    </citation>
    <scope>NUCLEOTIDE SEQUENCE [LARGE SCALE GENOMIC DNA]</scope>
    <source>
        <strain evidence="2">cv. Yunnan</strain>
        <tissue evidence="1">Leaves</tissue>
    </source>
</reference>
<name>A0ACB9D762_9ASTR</name>
<reference evidence="2" key="1">
    <citation type="journal article" date="2022" name="Mol. Ecol. Resour.">
        <title>The genomes of chicory, endive, great burdock and yacon provide insights into Asteraceae palaeo-polyploidization history and plant inulin production.</title>
        <authorList>
            <person name="Fan W."/>
            <person name="Wang S."/>
            <person name="Wang H."/>
            <person name="Wang A."/>
            <person name="Jiang F."/>
            <person name="Liu H."/>
            <person name="Zhao H."/>
            <person name="Xu D."/>
            <person name="Zhang Y."/>
        </authorList>
    </citation>
    <scope>NUCLEOTIDE SEQUENCE [LARGE SCALE GENOMIC DNA]</scope>
    <source>
        <strain evidence="2">cv. Yunnan</strain>
    </source>
</reference>
<comment type="caution">
    <text evidence="1">The sequence shown here is derived from an EMBL/GenBank/DDBJ whole genome shotgun (WGS) entry which is preliminary data.</text>
</comment>
<keyword evidence="2" id="KW-1185">Reference proteome</keyword>
<accession>A0ACB9D762</accession>
<gene>
    <name evidence="1" type="ORF">L1987_60131</name>
</gene>
<proteinExistence type="predicted"/>
<organism evidence="1 2">
    <name type="scientific">Smallanthus sonchifolius</name>
    <dbReference type="NCBI Taxonomy" id="185202"/>
    <lineage>
        <taxon>Eukaryota</taxon>
        <taxon>Viridiplantae</taxon>
        <taxon>Streptophyta</taxon>
        <taxon>Embryophyta</taxon>
        <taxon>Tracheophyta</taxon>
        <taxon>Spermatophyta</taxon>
        <taxon>Magnoliopsida</taxon>
        <taxon>eudicotyledons</taxon>
        <taxon>Gunneridae</taxon>
        <taxon>Pentapetalae</taxon>
        <taxon>asterids</taxon>
        <taxon>campanulids</taxon>
        <taxon>Asterales</taxon>
        <taxon>Asteraceae</taxon>
        <taxon>Asteroideae</taxon>
        <taxon>Heliantheae alliance</taxon>
        <taxon>Millerieae</taxon>
        <taxon>Smallanthus</taxon>
    </lineage>
</organism>
<protein>
    <submittedName>
        <fullName evidence="1">Uncharacterized protein</fullName>
    </submittedName>
</protein>
<evidence type="ECO:0000313" key="2">
    <source>
        <dbReference type="Proteomes" id="UP001056120"/>
    </source>
</evidence>